<comment type="caution">
    <text evidence="2">The sequence shown here is derived from an EMBL/GenBank/DDBJ whole genome shotgun (WGS) entry which is preliminary data.</text>
</comment>
<dbReference type="AlphaFoldDB" id="A0A150P9H4"/>
<organism evidence="2 3">
    <name type="scientific">Sorangium cellulosum</name>
    <name type="common">Polyangium cellulosum</name>
    <dbReference type="NCBI Taxonomy" id="56"/>
    <lineage>
        <taxon>Bacteria</taxon>
        <taxon>Pseudomonadati</taxon>
        <taxon>Myxococcota</taxon>
        <taxon>Polyangia</taxon>
        <taxon>Polyangiales</taxon>
        <taxon>Polyangiaceae</taxon>
        <taxon>Sorangium</taxon>
    </lineage>
</organism>
<evidence type="ECO:0000313" key="2">
    <source>
        <dbReference type="EMBL" id="KYF52280.1"/>
    </source>
</evidence>
<dbReference type="PROSITE" id="PS51257">
    <property type="entry name" value="PROKAR_LIPOPROTEIN"/>
    <property type="match status" value="1"/>
</dbReference>
<evidence type="ECO:0000313" key="3">
    <source>
        <dbReference type="Proteomes" id="UP000075420"/>
    </source>
</evidence>
<sequence>MKVRLACLLCVGLLVGCASAGGQTGEVAPDPCDFLPETGPVVEHALSDPTPLGVSGQGAIDATGGTGSFDVAWANGTTSAVSWSLVADTESSPVVAYIDRKSACADEYLRVLVLGQLSSADGVLHHEQRGALYRADDGVADLRLSFLFAENPFPDVYAGRMSGDGCAECVGDFELSVELRWEAGASTPRGHVYLIENGTLLGEVGSF</sequence>
<protein>
    <recommendedName>
        <fullName evidence="4">Secreted protein</fullName>
    </recommendedName>
</protein>
<dbReference type="EMBL" id="JELY01002526">
    <property type="protein sequence ID" value="KYF52280.1"/>
    <property type="molecule type" value="Genomic_DNA"/>
</dbReference>
<feature type="signal peptide" evidence="1">
    <location>
        <begin position="1"/>
        <end position="20"/>
    </location>
</feature>
<feature type="chain" id="PRO_5007565760" description="Secreted protein" evidence="1">
    <location>
        <begin position="21"/>
        <end position="207"/>
    </location>
</feature>
<name>A0A150P9H4_SORCE</name>
<reference evidence="2 3" key="1">
    <citation type="submission" date="2014-02" db="EMBL/GenBank/DDBJ databases">
        <title>The small core and large imbalanced accessory genome model reveals a collaborative survival strategy of Sorangium cellulosum strains in nature.</title>
        <authorList>
            <person name="Han K."/>
            <person name="Peng R."/>
            <person name="Blom J."/>
            <person name="Li Y.-Z."/>
        </authorList>
    </citation>
    <scope>NUCLEOTIDE SEQUENCE [LARGE SCALE GENOMIC DNA]</scope>
    <source>
        <strain evidence="2 3">So0157-25</strain>
    </source>
</reference>
<gene>
    <name evidence="2" type="ORF">BE08_27025</name>
</gene>
<keyword evidence="1" id="KW-0732">Signal</keyword>
<accession>A0A150P9H4</accession>
<evidence type="ECO:0008006" key="4">
    <source>
        <dbReference type="Google" id="ProtNLM"/>
    </source>
</evidence>
<dbReference type="Proteomes" id="UP000075420">
    <property type="component" value="Unassembled WGS sequence"/>
</dbReference>
<evidence type="ECO:0000256" key="1">
    <source>
        <dbReference type="SAM" id="SignalP"/>
    </source>
</evidence>
<proteinExistence type="predicted"/>